<feature type="modified residue" description="4-aspartylphosphate" evidence="3">
    <location>
        <position position="52"/>
    </location>
</feature>
<dbReference type="Proteomes" id="UP000004671">
    <property type="component" value="Chromosome"/>
</dbReference>
<name>H1XQ31_CALAY</name>
<dbReference type="PaxDb" id="880073-Calab_2672"/>
<dbReference type="CDD" id="cd00009">
    <property type="entry name" value="AAA"/>
    <property type="match status" value="1"/>
</dbReference>
<dbReference type="Proteomes" id="UP000183868">
    <property type="component" value="Chromosome"/>
</dbReference>
<dbReference type="PROSITE" id="PS50110">
    <property type="entry name" value="RESPONSE_REGULATORY"/>
    <property type="match status" value="1"/>
</dbReference>
<dbReference type="SUPFAM" id="SSF52172">
    <property type="entry name" value="CheY-like"/>
    <property type="match status" value="1"/>
</dbReference>
<dbReference type="EMBL" id="CP018099">
    <property type="protein sequence ID" value="APF18258.1"/>
    <property type="molecule type" value="Genomic_DNA"/>
</dbReference>
<dbReference type="STRING" id="880073.Cabys_1509"/>
<dbReference type="HOGENOM" id="CLU_000445_0_6_0"/>
<dbReference type="InterPro" id="IPR002078">
    <property type="entry name" value="Sigma_54_int"/>
</dbReference>
<dbReference type="Gene3D" id="1.10.8.60">
    <property type="match status" value="1"/>
</dbReference>
<dbReference type="OrthoDB" id="9808843at2"/>
<evidence type="ECO:0000313" key="7">
    <source>
        <dbReference type="EMBL" id="EHO42282.1"/>
    </source>
</evidence>
<dbReference type="eggNOG" id="COG2204">
    <property type="taxonomic scope" value="Bacteria"/>
</dbReference>
<dbReference type="SMART" id="SM00448">
    <property type="entry name" value="REC"/>
    <property type="match status" value="1"/>
</dbReference>
<dbReference type="InterPro" id="IPR058031">
    <property type="entry name" value="AAA_lid_NorR"/>
</dbReference>
<accession>H1XQ31</accession>
<dbReference type="InParanoid" id="H1XQ31"/>
<evidence type="ECO:0000313" key="8">
    <source>
        <dbReference type="Proteomes" id="UP000004671"/>
    </source>
</evidence>
<dbReference type="InterPro" id="IPR011006">
    <property type="entry name" value="CheY-like_superfamily"/>
</dbReference>
<evidence type="ECO:0000256" key="1">
    <source>
        <dbReference type="ARBA" id="ARBA00022741"/>
    </source>
</evidence>
<dbReference type="InterPro" id="IPR001789">
    <property type="entry name" value="Sig_transdc_resp-reg_receiver"/>
</dbReference>
<feature type="domain" description="Sigma-54 factor interaction" evidence="4">
    <location>
        <begin position="140"/>
        <end position="357"/>
    </location>
</feature>
<dbReference type="KEGG" id="caby:Cabys_1509"/>
<evidence type="ECO:0000313" key="9">
    <source>
        <dbReference type="Proteomes" id="UP000183868"/>
    </source>
</evidence>
<dbReference type="GO" id="GO:0005524">
    <property type="term" value="F:ATP binding"/>
    <property type="evidence" value="ECO:0007669"/>
    <property type="project" value="UniProtKB-KW"/>
</dbReference>
<dbReference type="InterPro" id="IPR003593">
    <property type="entry name" value="AAA+_ATPase"/>
</dbReference>
<dbReference type="GO" id="GO:0000160">
    <property type="term" value="P:phosphorelay signal transduction system"/>
    <property type="evidence" value="ECO:0007669"/>
    <property type="project" value="InterPro"/>
</dbReference>
<sequence>MFKILLIDDNEAYCEQIKKSLELKNYYIEYETNAYRGLEYALQSEWDVVLVDMVLGQQIDGLAILKEIKKKRAEIPVILISGSSVIEAAHEWIEAGAYDYLEKPIDLERLIITLNHALELRKISRLNQSLVDELKRNISTVGLGNTLSEALRILSEASDTPERLLILGEKGTGKELIAKLLHYNGQRKYLPFVAHDCELQTESDEAALNALYKNLFEQARGGTLFLREIHNLNLAAQKYLVNFLHQNFFNSNPALPMVKNDVRFIASSSIDLKALVEQDAFLSELFHLLANFTIKIPALRERVEDIPLLVNHFIDLESRSLGIKIEKVSEQAIQLLQRQDWPGNITQLKNVNHYMALLQKNGVIGEQETKLALKLDSLIRDLHSGEKMPDNYKRIDELLGARELPE</sequence>
<reference evidence="7 8" key="1">
    <citation type="submission" date="2011-09" db="EMBL/GenBank/DDBJ databases">
        <title>The permanent draft genome of Caldithrix abyssi DSM 13497.</title>
        <authorList>
            <consortium name="US DOE Joint Genome Institute (JGI-PGF)"/>
            <person name="Lucas S."/>
            <person name="Han J."/>
            <person name="Lapidus A."/>
            <person name="Bruce D."/>
            <person name="Goodwin L."/>
            <person name="Pitluck S."/>
            <person name="Peters L."/>
            <person name="Kyrpides N."/>
            <person name="Mavromatis K."/>
            <person name="Ivanova N."/>
            <person name="Mikhailova N."/>
            <person name="Chertkov O."/>
            <person name="Detter J.C."/>
            <person name="Tapia R."/>
            <person name="Han C."/>
            <person name="Land M."/>
            <person name="Hauser L."/>
            <person name="Markowitz V."/>
            <person name="Cheng J.-F."/>
            <person name="Hugenholtz P."/>
            <person name="Woyke T."/>
            <person name="Wu D."/>
            <person name="Spring S."/>
            <person name="Brambilla E."/>
            <person name="Klenk H.-P."/>
            <person name="Eisen J.A."/>
        </authorList>
    </citation>
    <scope>NUCLEOTIDE SEQUENCE [LARGE SCALE GENOMIC DNA]</scope>
    <source>
        <strain evidence="7 8">DSM 13497</strain>
    </source>
</reference>
<keyword evidence="6" id="KW-0238">DNA-binding</keyword>
<dbReference type="SUPFAM" id="SSF52540">
    <property type="entry name" value="P-loop containing nucleoside triphosphate hydrolases"/>
    <property type="match status" value="1"/>
</dbReference>
<evidence type="ECO:0000256" key="3">
    <source>
        <dbReference type="PROSITE-ProRule" id="PRU00169"/>
    </source>
</evidence>
<keyword evidence="3" id="KW-0597">Phosphoprotein</keyword>
<dbReference type="AlphaFoldDB" id="H1XQ31"/>
<keyword evidence="2" id="KW-0067">ATP-binding</keyword>
<dbReference type="EMBL" id="CM001402">
    <property type="protein sequence ID" value="EHO42282.1"/>
    <property type="molecule type" value="Genomic_DNA"/>
</dbReference>
<dbReference type="PANTHER" id="PTHR32071">
    <property type="entry name" value="TRANSCRIPTIONAL REGULATORY PROTEIN"/>
    <property type="match status" value="1"/>
</dbReference>
<protein>
    <submittedName>
        <fullName evidence="6">DNA-binding transcriptional response regulator, NtrC family, contains REC, AAA-type ATPase, and a Fis-type DNA-binding domains</fullName>
    </submittedName>
    <submittedName>
        <fullName evidence="7">Putative two component, sigma54 specific, transcriptional regulator</fullName>
    </submittedName>
</protein>
<dbReference type="GO" id="GO:0006355">
    <property type="term" value="P:regulation of DNA-templated transcription"/>
    <property type="evidence" value="ECO:0007669"/>
    <property type="project" value="InterPro"/>
</dbReference>
<organism evidence="7 8">
    <name type="scientific">Caldithrix abyssi DSM 13497</name>
    <dbReference type="NCBI Taxonomy" id="880073"/>
    <lineage>
        <taxon>Bacteria</taxon>
        <taxon>Pseudomonadati</taxon>
        <taxon>Calditrichota</taxon>
        <taxon>Calditrichia</taxon>
        <taxon>Calditrichales</taxon>
        <taxon>Calditrichaceae</taxon>
        <taxon>Caldithrix</taxon>
    </lineage>
</organism>
<dbReference type="Gene3D" id="3.40.50.300">
    <property type="entry name" value="P-loop containing nucleotide triphosphate hydrolases"/>
    <property type="match status" value="1"/>
</dbReference>
<dbReference type="Pfam" id="PF25601">
    <property type="entry name" value="AAA_lid_14"/>
    <property type="match status" value="1"/>
</dbReference>
<feature type="domain" description="Response regulatory" evidence="5">
    <location>
        <begin position="3"/>
        <end position="118"/>
    </location>
</feature>
<dbReference type="GO" id="GO:0003677">
    <property type="term" value="F:DNA binding"/>
    <property type="evidence" value="ECO:0007669"/>
    <property type="project" value="UniProtKB-KW"/>
</dbReference>
<dbReference type="RefSeq" id="WP_006929569.1">
    <property type="nucleotide sequence ID" value="NZ_CM001402.1"/>
</dbReference>
<dbReference type="SMART" id="SM00382">
    <property type="entry name" value="AAA"/>
    <property type="match status" value="1"/>
</dbReference>
<proteinExistence type="predicted"/>
<keyword evidence="8" id="KW-1185">Reference proteome</keyword>
<dbReference type="Pfam" id="PF00072">
    <property type="entry name" value="Response_reg"/>
    <property type="match status" value="1"/>
</dbReference>
<keyword evidence="1" id="KW-0547">Nucleotide-binding</keyword>
<evidence type="ECO:0000259" key="5">
    <source>
        <dbReference type="PROSITE" id="PS50110"/>
    </source>
</evidence>
<reference evidence="6 9" key="2">
    <citation type="submission" date="2016-11" db="EMBL/GenBank/DDBJ databases">
        <title>Genomic analysis of Caldithrix abyssi and proposal of a novel bacterial phylum Caldithrichaeota.</title>
        <authorList>
            <person name="Kublanov I."/>
            <person name="Sigalova O."/>
            <person name="Gavrilov S."/>
            <person name="Lebedinsky A."/>
            <person name="Ivanova N."/>
            <person name="Daum C."/>
            <person name="Reddy T."/>
            <person name="Klenk H.P."/>
            <person name="Goker M."/>
            <person name="Reva O."/>
            <person name="Miroshnichenko M."/>
            <person name="Kyprides N."/>
            <person name="Woyke T."/>
            <person name="Gelfand M."/>
        </authorList>
    </citation>
    <scope>NUCLEOTIDE SEQUENCE [LARGE SCALE GENOMIC DNA]</scope>
    <source>
        <strain evidence="6 9">LF13</strain>
    </source>
</reference>
<evidence type="ECO:0000313" key="6">
    <source>
        <dbReference type="EMBL" id="APF18258.1"/>
    </source>
</evidence>
<dbReference type="PANTHER" id="PTHR32071:SF57">
    <property type="entry name" value="C4-DICARBOXYLATE TRANSPORT TRANSCRIPTIONAL REGULATORY PROTEIN DCTD"/>
    <property type="match status" value="1"/>
</dbReference>
<dbReference type="Pfam" id="PF00158">
    <property type="entry name" value="Sigma54_activat"/>
    <property type="match status" value="1"/>
</dbReference>
<dbReference type="Gene3D" id="3.40.50.2300">
    <property type="match status" value="1"/>
</dbReference>
<evidence type="ECO:0000259" key="4">
    <source>
        <dbReference type="PROSITE" id="PS50045"/>
    </source>
</evidence>
<gene>
    <name evidence="6" type="ORF">Cabys_1509</name>
    <name evidence="7" type="ORF">Calab_2672</name>
</gene>
<dbReference type="InterPro" id="IPR027417">
    <property type="entry name" value="P-loop_NTPase"/>
</dbReference>
<dbReference type="PROSITE" id="PS50045">
    <property type="entry name" value="SIGMA54_INTERACT_4"/>
    <property type="match status" value="1"/>
</dbReference>
<evidence type="ECO:0000256" key="2">
    <source>
        <dbReference type="ARBA" id="ARBA00022840"/>
    </source>
</evidence>